<reference evidence="3 4" key="2">
    <citation type="journal article" date="2015" name="Stand. Genomic Sci.">
        <title>Draft genome sequence of Cellulomonas carbonis T26(T) and comparative analysis of six Cellulomonas genomes.</title>
        <authorList>
            <person name="Zhuang W."/>
            <person name="Zhang S."/>
            <person name="Xia X."/>
            <person name="Wang G."/>
        </authorList>
    </citation>
    <scope>NUCLEOTIDE SEQUENCE [LARGE SCALE GENOMIC DNA]</scope>
    <source>
        <strain evidence="3 4">T26</strain>
    </source>
</reference>
<name>A0A0A0BSF8_9CELL</name>
<keyword evidence="2" id="KW-1133">Transmembrane helix</keyword>
<sequence>MGRHSARPEPARPSGAGRGAPARGVLPAVVLGVVAAAAAAWSGTPWWAAALVGTGAAVVTLVATWVAARAPSSEAGPPPAHRPGE</sequence>
<accession>A0A0A0BSF8</accession>
<dbReference type="EMBL" id="AXCY01000045">
    <property type="protein sequence ID" value="KGM10597.1"/>
    <property type="molecule type" value="Genomic_DNA"/>
</dbReference>
<evidence type="ECO:0000256" key="2">
    <source>
        <dbReference type="SAM" id="Phobius"/>
    </source>
</evidence>
<dbReference type="AlphaFoldDB" id="A0A0A0BSF8"/>
<comment type="caution">
    <text evidence="3">The sequence shown here is derived from an EMBL/GenBank/DDBJ whole genome shotgun (WGS) entry which is preliminary data.</text>
</comment>
<feature type="transmembrane region" description="Helical" evidence="2">
    <location>
        <begin position="47"/>
        <end position="68"/>
    </location>
</feature>
<keyword evidence="4" id="KW-1185">Reference proteome</keyword>
<evidence type="ECO:0000313" key="3">
    <source>
        <dbReference type="EMBL" id="KGM10597.1"/>
    </source>
</evidence>
<feature type="compositionally biased region" description="Basic and acidic residues" evidence="1">
    <location>
        <begin position="1"/>
        <end position="10"/>
    </location>
</feature>
<reference evidence="3 4" key="1">
    <citation type="submission" date="2013-08" db="EMBL/GenBank/DDBJ databases">
        <title>Genome sequencing of Cellulomonas carbonis T26.</title>
        <authorList>
            <person name="Chen F."/>
            <person name="Li Y."/>
            <person name="Wang G."/>
        </authorList>
    </citation>
    <scope>NUCLEOTIDE SEQUENCE [LARGE SCALE GENOMIC DNA]</scope>
    <source>
        <strain evidence="3 4">T26</strain>
    </source>
</reference>
<evidence type="ECO:0000256" key="1">
    <source>
        <dbReference type="SAM" id="MobiDB-lite"/>
    </source>
</evidence>
<feature type="compositionally biased region" description="Low complexity" evidence="1">
    <location>
        <begin position="12"/>
        <end position="22"/>
    </location>
</feature>
<gene>
    <name evidence="3" type="ORF">N868_14440</name>
</gene>
<proteinExistence type="predicted"/>
<evidence type="ECO:0000313" key="4">
    <source>
        <dbReference type="Proteomes" id="UP000029839"/>
    </source>
</evidence>
<dbReference type="RefSeq" id="WP_043606759.1">
    <property type="nucleotide sequence ID" value="NZ_AXCY01000045.1"/>
</dbReference>
<feature type="transmembrane region" description="Helical" evidence="2">
    <location>
        <begin position="20"/>
        <end position="41"/>
    </location>
</feature>
<keyword evidence="2" id="KW-0472">Membrane</keyword>
<keyword evidence="2" id="KW-0812">Transmembrane</keyword>
<feature type="region of interest" description="Disordered" evidence="1">
    <location>
        <begin position="1"/>
        <end position="22"/>
    </location>
</feature>
<organism evidence="3 4">
    <name type="scientific">Cellulomonas carbonis T26</name>
    <dbReference type="NCBI Taxonomy" id="947969"/>
    <lineage>
        <taxon>Bacteria</taxon>
        <taxon>Bacillati</taxon>
        <taxon>Actinomycetota</taxon>
        <taxon>Actinomycetes</taxon>
        <taxon>Micrococcales</taxon>
        <taxon>Cellulomonadaceae</taxon>
        <taxon>Cellulomonas</taxon>
    </lineage>
</organism>
<protein>
    <submittedName>
        <fullName evidence="3">Uncharacterized protein</fullName>
    </submittedName>
</protein>
<dbReference type="Proteomes" id="UP000029839">
    <property type="component" value="Unassembled WGS sequence"/>
</dbReference>